<accession>A0A6G8QCT5</accession>
<protein>
    <submittedName>
        <fullName evidence="3">Universal stress protein</fullName>
    </submittedName>
</protein>
<dbReference type="Gene3D" id="3.40.50.620">
    <property type="entry name" value="HUPs"/>
    <property type="match status" value="1"/>
</dbReference>
<evidence type="ECO:0000313" key="3">
    <source>
        <dbReference type="EMBL" id="QIN84324.1"/>
    </source>
</evidence>
<gene>
    <name evidence="3" type="ORF">GBA63_17985</name>
</gene>
<dbReference type="InterPro" id="IPR006016">
    <property type="entry name" value="UspA"/>
</dbReference>
<proteinExistence type="inferred from homology"/>
<dbReference type="RefSeq" id="WP_166178390.1">
    <property type="nucleotide sequence ID" value="NZ_CP045119.1"/>
</dbReference>
<dbReference type="Pfam" id="PF00582">
    <property type="entry name" value="Usp"/>
    <property type="match status" value="1"/>
</dbReference>
<sequence>MFPTRILVATNGSREAERALEAAVDLATGTGSELEIAYVVSTVTGPPHPSAGVGVSKEAHLERKRLLGFRLLEDQKRRVEDLGGSVAASHYREGKPEKEVVELAREIEAGLIVTGGNRRPWFARVFGAGFSTTVLRKADRPVLVVGKRETQGSTVPK</sequence>
<dbReference type="PANTHER" id="PTHR46268:SF6">
    <property type="entry name" value="UNIVERSAL STRESS PROTEIN UP12"/>
    <property type="match status" value="1"/>
</dbReference>
<dbReference type="CDD" id="cd00293">
    <property type="entry name" value="USP-like"/>
    <property type="match status" value="1"/>
</dbReference>
<keyword evidence="4" id="KW-1185">Reference proteome</keyword>
<feature type="domain" description="UspA" evidence="2">
    <location>
        <begin position="5"/>
        <end position="145"/>
    </location>
</feature>
<organism evidence="3 4">
    <name type="scientific">Rubrobacter tropicus</name>
    <dbReference type="NCBI Taxonomy" id="2653851"/>
    <lineage>
        <taxon>Bacteria</taxon>
        <taxon>Bacillati</taxon>
        <taxon>Actinomycetota</taxon>
        <taxon>Rubrobacteria</taxon>
        <taxon>Rubrobacterales</taxon>
        <taxon>Rubrobacteraceae</taxon>
        <taxon>Rubrobacter</taxon>
    </lineage>
</organism>
<evidence type="ECO:0000256" key="1">
    <source>
        <dbReference type="ARBA" id="ARBA00008791"/>
    </source>
</evidence>
<reference evidence="3 4" key="1">
    <citation type="submission" date="2019-10" db="EMBL/GenBank/DDBJ databases">
        <title>Rubrobacter sp nov SCSIO 52090 isolated from a deep-sea sediment in the South China Sea.</title>
        <authorList>
            <person name="Chen R.W."/>
        </authorList>
    </citation>
    <scope>NUCLEOTIDE SEQUENCE [LARGE SCALE GENOMIC DNA]</scope>
    <source>
        <strain evidence="3 4">SCSIO 52909</strain>
    </source>
</reference>
<dbReference type="KEGG" id="rub:GBA63_17985"/>
<dbReference type="EMBL" id="CP045119">
    <property type="protein sequence ID" value="QIN84324.1"/>
    <property type="molecule type" value="Genomic_DNA"/>
</dbReference>
<comment type="similarity">
    <text evidence="1">Belongs to the universal stress protein A family.</text>
</comment>
<dbReference type="PANTHER" id="PTHR46268">
    <property type="entry name" value="STRESS RESPONSE PROTEIN NHAX"/>
    <property type="match status" value="1"/>
</dbReference>
<dbReference type="SUPFAM" id="SSF52402">
    <property type="entry name" value="Adenine nucleotide alpha hydrolases-like"/>
    <property type="match status" value="1"/>
</dbReference>
<evidence type="ECO:0000259" key="2">
    <source>
        <dbReference type="Pfam" id="PF00582"/>
    </source>
</evidence>
<dbReference type="Proteomes" id="UP000501452">
    <property type="component" value="Chromosome"/>
</dbReference>
<evidence type="ECO:0000313" key="4">
    <source>
        <dbReference type="Proteomes" id="UP000501452"/>
    </source>
</evidence>
<dbReference type="InterPro" id="IPR014729">
    <property type="entry name" value="Rossmann-like_a/b/a_fold"/>
</dbReference>
<name>A0A6G8QCT5_9ACTN</name>
<dbReference type="AlphaFoldDB" id="A0A6G8QCT5"/>
<dbReference type="InterPro" id="IPR006015">
    <property type="entry name" value="Universal_stress_UspA"/>
</dbReference>
<dbReference type="PRINTS" id="PR01438">
    <property type="entry name" value="UNVRSLSTRESS"/>
</dbReference>